<evidence type="ECO:0000256" key="6">
    <source>
        <dbReference type="ARBA" id="ARBA00022679"/>
    </source>
</evidence>
<dbReference type="PANTHER" id="PTHR24058">
    <property type="entry name" value="DUAL SPECIFICITY PROTEIN KINASE"/>
    <property type="match status" value="1"/>
</dbReference>
<dbReference type="InterPro" id="IPR017441">
    <property type="entry name" value="Protein_kinase_ATP_BS"/>
</dbReference>
<evidence type="ECO:0000256" key="2">
    <source>
        <dbReference type="ARBA" id="ARBA00008867"/>
    </source>
</evidence>
<dbReference type="InterPro" id="IPR011009">
    <property type="entry name" value="Kinase-like_dom_sf"/>
</dbReference>
<dbReference type="PROSITE" id="PS00107">
    <property type="entry name" value="PROTEIN_KINASE_ATP"/>
    <property type="match status" value="1"/>
</dbReference>
<evidence type="ECO:0000259" key="12">
    <source>
        <dbReference type="PROSITE" id="PS50011"/>
    </source>
</evidence>
<dbReference type="InParanoid" id="A0A194XI92"/>
<dbReference type="GO" id="GO:0005634">
    <property type="term" value="C:nucleus"/>
    <property type="evidence" value="ECO:0007669"/>
    <property type="project" value="TreeGrafter"/>
</dbReference>
<dbReference type="InterPro" id="IPR050494">
    <property type="entry name" value="Ser_Thr_dual-spec_kinase"/>
</dbReference>
<evidence type="ECO:0000256" key="4">
    <source>
        <dbReference type="ARBA" id="ARBA00022527"/>
    </source>
</evidence>
<keyword evidence="7 10" id="KW-0547">Nucleotide-binding</keyword>
<feature type="region of interest" description="Disordered" evidence="11">
    <location>
        <begin position="804"/>
        <end position="851"/>
    </location>
</feature>
<dbReference type="PROSITE" id="PS00108">
    <property type="entry name" value="PROTEIN_KINASE_ST"/>
    <property type="match status" value="1"/>
</dbReference>
<dbReference type="OrthoDB" id="9332038at2759"/>
<comment type="similarity">
    <text evidence="2">Belongs to the protein kinase superfamily. CMGC Ser/Thr protein kinase family. MNB/DYRK subfamily.</text>
</comment>
<keyword evidence="3" id="KW-0963">Cytoplasm</keyword>
<keyword evidence="5" id="KW-0597">Phosphoprotein</keyword>
<keyword evidence="4" id="KW-0723">Serine/threonine-protein kinase</keyword>
<keyword evidence="14" id="KW-1185">Reference proteome</keyword>
<accession>A0A194XI92</accession>
<keyword evidence="6" id="KW-0808">Transferase</keyword>
<dbReference type="GeneID" id="28818744"/>
<evidence type="ECO:0000256" key="8">
    <source>
        <dbReference type="ARBA" id="ARBA00022777"/>
    </source>
</evidence>
<dbReference type="SUPFAM" id="SSF56112">
    <property type="entry name" value="Protein kinase-like (PK-like)"/>
    <property type="match status" value="1"/>
</dbReference>
<dbReference type="GO" id="GO:0005524">
    <property type="term" value="F:ATP binding"/>
    <property type="evidence" value="ECO:0007669"/>
    <property type="project" value="UniProtKB-UniRule"/>
</dbReference>
<dbReference type="GO" id="GO:0004713">
    <property type="term" value="F:protein tyrosine kinase activity"/>
    <property type="evidence" value="ECO:0007669"/>
    <property type="project" value="TreeGrafter"/>
</dbReference>
<dbReference type="PROSITE" id="PS50011">
    <property type="entry name" value="PROTEIN_KINASE_DOM"/>
    <property type="match status" value="1"/>
</dbReference>
<evidence type="ECO:0000256" key="9">
    <source>
        <dbReference type="ARBA" id="ARBA00022840"/>
    </source>
</evidence>
<dbReference type="EMBL" id="KQ947410">
    <property type="protein sequence ID" value="KUJ19940.1"/>
    <property type="molecule type" value="Genomic_DNA"/>
</dbReference>
<comment type="subcellular location">
    <subcellularLocation>
        <location evidence="1">Cytoplasm</location>
    </subcellularLocation>
</comment>
<dbReference type="GO" id="GO:0004674">
    <property type="term" value="F:protein serine/threonine kinase activity"/>
    <property type="evidence" value="ECO:0007669"/>
    <property type="project" value="UniProtKB-KW"/>
</dbReference>
<dbReference type="FunFam" id="3.30.200.20:FF:000087">
    <property type="entry name" value="Dual specificity tyrosine-phosphorylation-regulated kinase 1A"/>
    <property type="match status" value="1"/>
</dbReference>
<feature type="region of interest" description="Disordered" evidence="11">
    <location>
        <begin position="637"/>
        <end position="729"/>
    </location>
</feature>
<evidence type="ECO:0000256" key="1">
    <source>
        <dbReference type="ARBA" id="ARBA00004496"/>
    </source>
</evidence>
<dbReference type="STRING" id="149040.A0A194XI92"/>
<keyword evidence="9 10" id="KW-0067">ATP-binding</keyword>
<feature type="compositionally biased region" description="Polar residues" evidence="11">
    <location>
        <begin position="1"/>
        <end position="11"/>
    </location>
</feature>
<dbReference type="GO" id="GO:0005737">
    <property type="term" value="C:cytoplasm"/>
    <property type="evidence" value="ECO:0007669"/>
    <property type="project" value="UniProtKB-SubCell"/>
</dbReference>
<dbReference type="CDD" id="cd14212">
    <property type="entry name" value="PKc_YAK1"/>
    <property type="match status" value="1"/>
</dbReference>
<protein>
    <submittedName>
        <fullName evidence="13">Kinase-like protein</fullName>
    </submittedName>
</protein>
<dbReference type="PANTHER" id="PTHR24058:SF17">
    <property type="entry name" value="HOMEODOMAIN INTERACTING PROTEIN KINASE, ISOFORM D"/>
    <property type="match status" value="1"/>
</dbReference>
<dbReference type="InterPro" id="IPR000719">
    <property type="entry name" value="Prot_kinase_dom"/>
</dbReference>
<dbReference type="Proteomes" id="UP000070700">
    <property type="component" value="Unassembled WGS sequence"/>
</dbReference>
<dbReference type="Pfam" id="PF00069">
    <property type="entry name" value="Pkinase"/>
    <property type="match status" value="1"/>
</dbReference>
<name>A0A194XI92_MOLSC</name>
<dbReference type="KEGG" id="psco:LY89DRAFT_579655"/>
<evidence type="ECO:0000256" key="5">
    <source>
        <dbReference type="ARBA" id="ARBA00022553"/>
    </source>
</evidence>
<gene>
    <name evidence="13" type="ORF">LY89DRAFT_579655</name>
</gene>
<dbReference type="InterPro" id="IPR008271">
    <property type="entry name" value="Ser/Thr_kinase_AS"/>
</dbReference>
<dbReference type="SMART" id="SM00220">
    <property type="entry name" value="S_TKc"/>
    <property type="match status" value="1"/>
</dbReference>
<dbReference type="RefSeq" id="XP_018074295.1">
    <property type="nucleotide sequence ID" value="XM_018209018.1"/>
</dbReference>
<feature type="region of interest" description="Disordered" evidence="11">
    <location>
        <begin position="164"/>
        <end position="189"/>
    </location>
</feature>
<evidence type="ECO:0000256" key="3">
    <source>
        <dbReference type="ARBA" id="ARBA00022490"/>
    </source>
</evidence>
<feature type="domain" description="Protein kinase" evidence="12">
    <location>
        <begin position="292"/>
        <end position="625"/>
    </location>
</feature>
<dbReference type="FunCoup" id="A0A194XI92">
    <property type="interactions" value="356"/>
</dbReference>
<feature type="region of interest" description="Disordered" evidence="11">
    <location>
        <begin position="1"/>
        <end position="130"/>
    </location>
</feature>
<feature type="binding site" evidence="10">
    <location>
        <position position="321"/>
    </location>
    <ligand>
        <name>ATP</name>
        <dbReference type="ChEBI" id="CHEBI:30616"/>
    </ligand>
</feature>
<feature type="compositionally biased region" description="Low complexity" evidence="11">
    <location>
        <begin position="837"/>
        <end position="847"/>
    </location>
</feature>
<dbReference type="FunFam" id="1.10.510.10:FF:000380">
    <property type="entry name" value="Serine/threonine-protein kinase ppk15"/>
    <property type="match status" value="1"/>
</dbReference>
<evidence type="ECO:0000313" key="13">
    <source>
        <dbReference type="EMBL" id="KUJ19940.1"/>
    </source>
</evidence>
<feature type="compositionally biased region" description="Polar residues" evidence="11">
    <location>
        <begin position="27"/>
        <end position="37"/>
    </location>
</feature>
<feature type="compositionally biased region" description="Polar residues" evidence="11">
    <location>
        <begin position="103"/>
        <end position="130"/>
    </location>
</feature>
<feature type="compositionally biased region" description="Low complexity" evidence="11">
    <location>
        <begin position="665"/>
        <end position="701"/>
    </location>
</feature>
<dbReference type="AlphaFoldDB" id="A0A194XI92"/>
<evidence type="ECO:0000256" key="7">
    <source>
        <dbReference type="ARBA" id="ARBA00022741"/>
    </source>
</evidence>
<keyword evidence="8 13" id="KW-0418">Kinase</keyword>
<evidence type="ECO:0000313" key="14">
    <source>
        <dbReference type="Proteomes" id="UP000070700"/>
    </source>
</evidence>
<dbReference type="Gene3D" id="1.10.510.10">
    <property type="entry name" value="Transferase(Phosphotransferase) domain 1"/>
    <property type="match status" value="1"/>
</dbReference>
<reference evidence="13 14" key="1">
    <citation type="submission" date="2015-10" db="EMBL/GenBank/DDBJ databases">
        <title>Full genome of DAOMC 229536 Phialocephala scopiformis, a fungal endophyte of spruce producing the potent anti-insectan compound rugulosin.</title>
        <authorList>
            <consortium name="DOE Joint Genome Institute"/>
            <person name="Walker A.K."/>
            <person name="Frasz S.L."/>
            <person name="Seifert K.A."/>
            <person name="Miller J.D."/>
            <person name="Mondo S.J."/>
            <person name="Labutti K."/>
            <person name="Lipzen A."/>
            <person name="Dockter R."/>
            <person name="Kennedy M."/>
            <person name="Grigoriev I.V."/>
            <person name="Spatafora J.W."/>
        </authorList>
    </citation>
    <scope>NUCLEOTIDE SEQUENCE [LARGE SCALE GENOMIC DNA]</scope>
    <source>
        <strain evidence="13 14">CBS 120377</strain>
    </source>
</reference>
<dbReference type="Gene3D" id="3.30.200.20">
    <property type="entry name" value="Phosphorylase Kinase, domain 1"/>
    <property type="match status" value="1"/>
</dbReference>
<proteinExistence type="inferred from homology"/>
<evidence type="ECO:0000256" key="10">
    <source>
        <dbReference type="PROSITE-ProRule" id="PRU10141"/>
    </source>
</evidence>
<evidence type="ECO:0000256" key="11">
    <source>
        <dbReference type="SAM" id="MobiDB-lite"/>
    </source>
</evidence>
<organism evidence="13 14">
    <name type="scientific">Mollisia scopiformis</name>
    <name type="common">Conifer needle endophyte fungus</name>
    <name type="synonym">Phialocephala scopiformis</name>
    <dbReference type="NCBI Taxonomy" id="149040"/>
    <lineage>
        <taxon>Eukaryota</taxon>
        <taxon>Fungi</taxon>
        <taxon>Dikarya</taxon>
        <taxon>Ascomycota</taxon>
        <taxon>Pezizomycotina</taxon>
        <taxon>Leotiomycetes</taxon>
        <taxon>Helotiales</taxon>
        <taxon>Mollisiaceae</taxon>
        <taxon>Mollisia</taxon>
    </lineage>
</organism>
<sequence length="872" mass="97570">MDQQWQQSYRYNGNPPPAQAREREYNGSAQAQGQTPQVAGYTYEQYQGGLAHSHSASPNGDVAMQDAGDPYNTQQKYPLRPHHSQRASNDLPSAAAQRYSPMETLSPTGQGQYGSRQSPTRPGNFSSPTSYYANRQQAQQLPPITPYASSNEGYPASATQQLNAVFGNDPKSPRRPIVQSQGPPGRGPVPEFTKIRSAADLQPKVNLQPAFRRANPEGGFISPLQALTSHLPSTYRICNPSFKYESSRNPRRVLTKPSKGVKNDGFDNEDSDYILYVNDILGSEETGHKNRYLILDVLGQGTFGQVVKCQNLKTQEVVAVKVVKNRTAYFNQSMMEVSVLDLLNTKLDKNDDHHILRLKDTFIHRQHLCLVFELLSVNLYELIKQNQFRGLSTTLVRVFAQQLLNGLSLLNKARLIHCDLKPENILLKNLESPIIKIIDFGSACDERQTVYTYIQSRFYRSPEVLLGLPYSSAIDMWSLGCIVVELFLGLPLFPGSSEYNQVSRIVEMLGNPPNWMLEMGKQSGEFFEKRHDVDDFGRRTYHLKSMEQYSREHGTKEQPSKKYFQATTLPEIIRSYAMPRKNMKQNEIDREMNNRVAFIDFVRGLLNINPLERWSPQQAKLHPFITQQKFTGPFVPPMNLKSSAINRSPAPGTQQQQQAEALSKQRAQAAQAQAQAQAHSAQMHAAAQNQYAAGVPNAQYLPPAPNPPPMYNTNNNVYSPSTSHQVAPPPYPSQQAGPYNQMGMMNQAPTQMPPAQYGAAPPQQQPLYQQAAIRSGRQRASTMEVQQGGIPATIQRVASHLDPSQPIRLQPSPAYYPPPPDGAPDGNPGSARRRGSRAAQGGQQGQRSNRDFIRNLEDRTLEEGFMGQSQWH</sequence>